<keyword evidence="4" id="KW-0067">ATP-binding</keyword>
<evidence type="ECO:0000259" key="9">
    <source>
        <dbReference type="PROSITE" id="PS51194"/>
    </source>
</evidence>
<keyword evidence="3" id="KW-0347">Helicase</keyword>
<evidence type="ECO:0000313" key="11">
    <source>
        <dbReference type="Proteomes" id="UP000053797"/>
    </source>
</evidence>
<feature type="domain" description="Helicase ATP-binding" evidence="8">
    <location>
        <begin position="27"/>
        <end position="195"/>
    </location>
</feature>
<dbReference type="GO" id="GO:0043590">
    <property type="term" value="C:bacterial nucleoid"/>
    <property type="evidence" value="ECO:0007669"/>
    <property type="project" value="TreeGrafter"/>
</dbReference>
<dbReference type="SMART" id="SM00490">
    <property type="entry name" value="HELICc"/>
    <property type="match status" value="1"/>
</dbReference>
<evidence type="ECO:0000256" key="5">
    <source>
        <dbReference type="ARBA" id="ARBA00023125"/>
    </source>
</evidence>
<evidence type="ECO:0000256" key="6">
    <source>
        <dbReference type="ARBA" id="ARBA00044535"/>
    </source>
</evidence>
<dbReference type="FunFam" id="3.40.50.300:FF:001389">
    <property type="entry name" value="ATP-dependent DNA helicase RecQ"/>
    <property type="match status" value="1"/>
</dbReference>
<dbReference type="EMBL" id="LNQL01000001">
    <property type="protein sequence ID" value="KSU50697.1"/>
    <property type="molecule type" value="Genomic_DNA"/>
</dbReference>
<dbReference type="InterPro" id="IPR004589">
    <property type="entry name" value="DNA_helicase_ATP-dep_RecQ"/>
</dbReference>
<keyword evidence="2" id="KW-0378">Hydrolase</keyword>
<dbReference type="GO" id="GO:0006281">
    <property type="term" value="P:DNA repair"/>
    <property type="evidence" value="ECO:0007669"/>
    <property type="project" value="TreeGrafter"/>
</dbReference>
<dbReference type="AlphaFoldDB" id="A0A0V8GKC3"/>
<dbReference type="Pfam" id="PF00271">
    <property type="entry name" value="Helicase_C"/>
    <property type="match status" value="1"/>
</dbReference>
<dbReference type="Pfam" id="PF16124">
    <property type="entry name" value="RecQ_Zn_bind"/>
    <property type="match status" value="1"/>
</dbReference>
<dbReference type="GO" id="GO:0016787">
    <property type="term" value="F:hydrolase activity"/>
    <property type="evidence" value="ECO:0007669"/>
    <property type="project" value="UniProtKB-KW"/>
</dbReference>
<comment type="caution">
    <text evidence="10">The sequence shown here is derived from an EMBL/GenBank/DDBJ whole genome shotgun (WGS) entry which is preliminary data.</text>
</comment>
<dbReference type="Pfam" id="PF00270">
    <property type="entry name" value="DEAD"/>
    <property type="match status" value="1"/>
</dbReference>
<keyword evidence="1" id="KW-0547">Nucleotide-binding</keyword>
<sequence>MGGNVMEALLHRHFGYEAFRPGQRQIIDAILNGTDTLAILPTGGGKSVCYQFPSYVQNEGLTLILSPLLSLIEDQVMQIKRRGERSVAKLTSVETREEKEQILSVLEHLRYLYLSPEQLALPQIRARLKQVKIALFVVDEAHCISQWGHEFRPEYARLGHIRQELGLPPCLALTATATRAVEQDIRTQLRMHEPQIIRRSVNRAEIQYVVDRVDREEKDAAVARWMERIVRPCVIYTTTRKEAERVAGIIDGATYYHAGLTIEDRQLVQQQFLHDEMDCLVCTSAFGMGVDKGNVRTVIHYTMPATIEAYMQEVGRAGRDGKEATAILLYAAQDEQLQTYLIDTQYAPVLWIDQLQQGMNQGESYAKIENRLRLNPEDPAYRLLKSQLENGWSKERIIQWQTERKQLKRQEVNLMMDYIHRNECRRTMLVHHFDEQAIVQPRCCDVCGTIEWENPVKRKTNQPVDWKMRLEQVFFSSLDSV</sequence>
<dbReference type="GO" id="GO:0009378">
    <property type="term" value="F:four-way junction helicase activity"/>
    <property type="evidence" value="ECO:0007669"/>
    <property type="project" value="TreeGrafter"/>
</dbReference>
<dbReference type="PROSITE" id="PS51194">
    <property type="entry name" value="HELICASE_CTER"/>
    <property type="match status" value="1"/>
</dbReference>
<reference evidence="10 11" key="1">
    <citation type="journal article" date="2015" name="Int. J. Syst. Evol. Microbiol.">
        <title>Exiguobacterium enclense sp. nov., isolated from sediment.</title>
        <authorList>
            <person name="Dastager S.G."/>
            <person name="Mawlankar R."/>
            <person name="Sonalkar V.V."/>
            <person name="Thorat M.N."/>
            <person name="Mual P."/>
            <person name="Verma A."/>
            <person name="Krishnamurthi S."/>
            <person name="Tang S.K."/>
            <person name="Li W.J."/>
        </authorList>
    </citation>
    <scope>NUCLEOTIDE SEQUENCE [LARGE SCALE GENOMIC DNA]</scope>
    <source>
        <strain evidence="10 11">NIO-1109</strain>
    </source>
</reference>
<dbReference type="GO" id="GO:0003677">
    <property type="term" value="F:DNA binding"/>
    <property type="evidence" value="ECO:0007669"/>
    <property type="project" value="UniProtKB-KW"/>
</dbReference>
<evidence type="ECO:0000256" key="4">
    <source>
        <dbReference type="ARBA" id="ARBA00022840"/>
    </source>
</evidence>
<dbReference type="SMART" id="SM00487">
    <property type="entry name" value="DEXDc"/>
    <property type="match status" value="1"/>
</dbReference>
<dbReference type="GO" id="GO:0030894">
    <property type="term" value="C:replisome"/>
    <property type="evidence" value="ECO:0007669"/>
    <property type="project" value="TreeGrafter"/>
</dbReference>
<dbReference type="InterPro" id="IPR027417">
    <property type="entry name" value="P-loop_NTPase"/>
</dbReference>
<protein>
    <recommendedName>
        <fullName evidence="6">ATP-dependent DNA helicase RecQ</fullName>
    </recommendedName>
    <alternativeName>
        <fullName evidence="7">DNA 3'-5' helicase RecQ</fullName>
    </alternativeName>
</protein>
<dbReference type="Gene3D" id="3.40.50.300">
    <property type="entry name" value="P-loop containing nucleotide triphosphate hydrolases"/>
    <property type="match status" value="2"/>
</dbReference>
<dbReference type="Proteomes" id="UP000053797">
    <property type="component" value="Unassembled WGS sequence"/>
</dbReference>
<dbReference type="GO" id="GO:0005524">
    <property type="term" value="F:ATP binding"/>
    <property type="evidence" value="ECO:0007669"/>
    <property type="project" value="UniProtKB-KW"/>
</dbReference>
<keyword evidence="5" id="KW-0238">DNA-binding</keyword>
<evidence type="ECO:0000256" key="3">
    <source>
        <dbReference type="ARBA" id="ARBA00022806"/>
    </source>
</evidence>
<proteinExistence type="predicted"/>
<dbReference type="InterPro" id="IPR011545">
    <property type="entry name" value="DEAD/DEAH_box_helicase_dom"/>
</dbReference>
<evidence type="ECO:0000256" key="1">
    <source>
        <dbReference type="ARBA" id="ARBA00022741"/>
    </source>
</evidence>
<evidence type="ECO:0000256" key="7">
    <source>
        <dbReference type="ARBA" id="ARBA00044550"/>
    </source>
</evidence>
<gene>
    <name evidence="10" type="ORF">AS033_04760</name>
</gene>
<dbReference type="OrthoDB" id="9763310at2"/>
<organism evidence="10 11">
    <name type="scientific">Exiguobacterium indicum</name>
    <dbReference type="NCBI Taxonomy" id="296995"/>
    <lineage>
        <taxon>Bacteria</taxon>
        <taxon>Bacillati</taxon>
        <taxon>Bacillota</taxon>
        <taxon>Bacilli</taxon>
        <taxon>Bacillales</taxon>
        <taxon>Bacillales Family XII. Incertae Sedis</taxon>
        <taxon>Exiguobacterium</taxon>
    </lineage>
</organism>
<dbReference type="NCBIfam" id="TIGR00614">
    <property type="entry name" value="recQ_fam"/>
    <property type="match status" value="1"/>
</dbReference>
<dbReference type="InterPro" id="IPR032284">
    <property type="entry name" value="RecQ_Zn-bd"/>
</dbReference>
<dbReference type="PROSITE" id="PS00690">
    <property type="entry name" value="DEAH_ATP_HELICASE"/>
    <property type="match status" value="1"/>
</dbReference>
<accession>A0A0V8GKC3</accession>
<dbReference type="PROSITE" id="PS51192">
    <property type="entry name" value="HELICASE_ATP_BIND_1"/>
    <property type="match status" value="1"/>
</dbReference>
<dbReference type="GO" id="GO:0006310">
    <property type="term" value="P:DNA recombination"/>
    <property type="evidence" value="ECO:0007669"/>
    <property type="project" value="InterPro"/>
</dbReference>
<evidence type="ECO:0000256" key="2">
    <source>
        <dbReference type="ARBA" id="ARBA00022801"/>
    </source>
</evidence>
<dbReference type="PANTHER" id="PTHR13710:SF84">
    <property type="entry name" value="ATP-DEPENDENT DNA HELICASE RECS-RELATED"/>
    <property type="match status" value="1"/>
</dbReference>
<evidence type="ECO:0000313" key="10">
    <source>
        <dbReference type="EMBL" id="KSU50697.1"/>
    </source>
</evidence>
<dbReference type="InterPro" id="IPR002464">
    <property type="entry name" value="DNA/RNA_helicase_DEAH_CS"/>
</dbReference>
<evidence type="ECO:0000259" key="8">
    <source>
        <dbReference type="PROSITE" id="PS51192"/>
    </source>
</evidence>
<dbReference type="InterPro" id="IPR014001">
    <property type="entry name" value="Helicase_ATP-bd"/>
</dbReference>
<dbReference type="GO" id="GO:0043138">
    <property type="term" value="F:3'-5' DNA helicase activity"/>
    <property type="evidence" value="ECO:0007669"/>
    <property type="project" value="TreeGrafter"/>
</dbReference>
<name>A0A0V8GKC3_9BACL</name>
<feature type="domain" description="Helicase C-terminal" evidence="9">
    <location>
        <begin position="221"/>
        <end position="363"/>
    </location>
</feature>
<dbReference type="CDD" id="cd17920">
    <property type="entry name" value="DEXHc_RecQ"/>
    <property type="match status" value="1"/>
</dbReference>
<dbReference type="SUPFAM" id="SSF52540">
    <property type="entry name" value="P-loop containing nucleoside triphosphate hydrolases"/>
    <property type="match status" value="1"/>
</dbReference>
<dbReference type="GO" id="GO:0005737">
    <property type="term" value="C:cytoplasm"/>
    <property type="evidence" value="ECO:0007669"/>
    <property type="project" value="TreeGrafter"/>
</dbReference>
<dbReference type="PANTHER" id="PTHR13710">
    <property type="entry name" value="DNA HELICASE RECQ FAMILY MEMBER"/>
    <property type="match status" value="1"/>
</dbReference>
<dbReference type="InterPro" id="IPR001650">
    <property type="entry name" value="Helicase_C-like"/>
</dbReference>